<dbReference type="Proteomes" id="UP000198921">
    <property type="component" value="Unassembled WGS sequence"/>
</dbReference>
<dbReference type="RefSeq" id="WP_091155051.1">
    <property type="nucleotide sequence ID" value="NZ_FNOT01000005.1"/>
</dbReference>
<dbReference type="AlphaFoldDB" id="A0A1H3HHF5"/>
<dbReference type="InterPro" id="IPR036465">
    <property type="entry name" value="vWFA_dom_sf"/>
</dbReference>
<evidence type="ECO:0008006" key="3">
    <source>
        <dbReference type="Google" id="ProtNLM"/>
    </source>
</evidence>
<dbReference type="OrthoDB" id="7605323at2"/>
<gene>
    <name evidence="1" type="ORF">SAMN05660209_02101</name>
</gene>
<dbReference type="SUPFAM" id="SSF53300">
    <property type="entry name" value="vWA-like"/>
    <property type="match status" value="1"/>
</dbReference>
<dbReference type="EMBL" id="FNOT01000005">
    <property type="protein sequence ID" value="SDY14655.1"/>
    <property type="molecule type" value="Genomic_DNA"/>
</dbReference>
<reference evidence="2" key="1">
    <citation type="submission" date="2016-10" db="EMBL/GenBank/DDBJ databases">
        <authorList>
            <person name="Varghese N."/>
            <person name="Submissions S."/>
        </authorList>
    </citation>
    <scope>NUCLEOTIDE SEQUENCE [LARGE SCALE GENOMIC DNA]</scope>
    <source>
        <strain evidence="2">DSM 45422</strain>
    </source>
</reference>
<dbReference type="STRING" id="1137993.SAMN05660209_02101"/>
<proteinExistence type="predicted"/>
<protein>
    <recommendedName>
        <fullName evidence="3">VWFA domain-containing protein</fullName>
    </recommendedName>
</protein>
<accession>A0A1H3HHF5</accession>
<evidence type="ECO:0000313" key="2">
    <source>
        <dbReference type="Proteomes" id="UP000198921"/>
    </source>
</evidence>
<organism evidence="1 2">
    <name type="scientific">Geodermatophilus africanus</name>
    <dbReference type="NCBI Taxonomy" id="1137993"/>
    <lineage>
        <taxon>Bacteria</taxon>
        <taxon>Bacillati</taxon>
        <taxon>Actinomycetota</taxon>
        <taxon>Actinomycetes</taxon>
        <taxon>Geodermatophilales</taxon>
        <taxon>Geodermatophilaceae</taxon>
        <taxon>Geodermatophilus</taxon>
    </lineage>
</organism>
<evidence type="ECO:0000313" key="1">
    <source>
        <dbReference type="EMBL" id="SDY14655.1"/>
    </source>
</evidence>
<keyword evidence="2" id="KW-1185">Reference proteome</keyword>
<sequence>MYDQTFSRQNPGCIVVLLDRSESMGAQWRNSGMTLADGAARAINRLLLDLCIKSTKEVGGAVRDYFHVLVLGYGASPVAGGEGVESAFGGRLTGRGIIPLSDLASAPLAILEEPSVDAMAAVTRVPIWVEPVFGYRTPMCEAIAVAGAHVFEWVEAHPDSFPPIVINITDGLVTDSPYDGADLTEWAKRLTTVETVDGPTLLFNVFLSSEGDPAFFPTSGHAFPEPGPQLFDMSSVLPAPMVRHAQAAGVPVQPGARAMCFNADLEALVKFLEIGTRVAEIPGR</sequence>
<name>A0A1H3HHF5_9ACTN</name>